<dbReference type="GO" id="GO:0005524">
    <property type="term" value="F:ATP binding"/>
    <property type="evidence" value="ECO:0007669"/>
    <property type="project" value="UniProtKB-KW"/>
</dbReference>
<proteinExistence type="predicted"/>
<dbReference type="InterPro" id="IPR045269">
    <property type="entry name" value="Atg1-like"/>
</dbReference>
<evidence type="ECO:0000256" key="11">
    <source>
        <dbReference type="ARBA" id="ARBA00030237"/>
    </source>
</evidence>
<dbReference type="SMART" id="SM00220">
    <property type="entry name" value="S_TKc"/>
    <property type="match status" value="1"/>
</dbReference>
<evidence type="ECO:0000256" key="8">
    <source>
        <dbReference type="ARBA" id="ARBA00022777"/>
    </source>
</evidence>
<feature type="compositionally biased region" description="Polar residues" evidence="14">
    <location>
        <begin position="486"/>
        <end position="502"/>
    </location>
</feature>
<dbReference type="PANTHER" id="PTHR24348">
    <property type="entry name" value="SERINE/THREONINE-PROTEIN KINASE UNC-51-RELATED"/>
    <property type="match status" value="1"/>
</dbReference>
<evidence type="ECO:0000313" key="16">
    <source>
        <dbReference type="EMBL" id="KAJ5575329.1"/>
    </source>
</evidence>
<dbReference type="Gene3D" id="1.10.510.10">
    <property type="entry name" value="Transferase(Phosphotransferase) domain 1"/>
    <property type="match status" value="1"/>
</dbReference>
<organism evidence="16 17">
    <name type="scientific">Penicillium hetheringtonii</name>
    <dbReference type="NCBI Taxonomy" id="911720"/>
    <lineage>
        <taxon>Eukaryota</taxon>
        <taxon>Fungi</taxon>
        <taxon>Dikarya</taxon>
        <taxon>Ascomycota</taxon>
        <taxon>Pezizomycotina</taxon>
        <taxon>Eurotiomycetes</taxon>
        <taxon>Eurotiomycetidae</taxon>
        <taxon>Eurotiales</taxon>
        <taxon>Aspergillaceae</taxon>
        <taxon>Penicillium</taxon>
    </lineage>
</organism>
<dbReference type="PANTHER" id="PTHR24348:SF22">
    <property type="entry name" value="NON-SPECIFIC SERINE_THREONINE PROTEIN KINASE"/>
    <property type="match status" value="1"/>
</dbReference>
<dbReference type="GO" id="GO:0004674">
    <property type="term" value="F:protein serine/threonine kinase activity"/>
    <property type="evidence" value="ECO:0007669"/>
    <property type="project" value="UniProtKB-KW"/>
</dbReference>
<accession>A0AAD6DEK2</accession>
<dbReference type="GO" id="GO:0034045">
    <property type="term" value="C:phagophore assembly site membrane"/>
    <property type="evidence" value="ECO:0007669"/>
    <property type="project" value="UniProtKB-SubCell"/>
</dbReference>
<evidence type="ECO:0000256" key="7">
    <source>
        <dbReference type="ARBA" id="ARBA00022741"/>
    </source>
</evidence>
<keyword evidence="8" id="KW-0418">Kinase</keyword>
<dbReference type="PROSITE" id="PS50011">
    <property type="entry name" value="PROTEIN_KINASE_DOM"/>
    <property type="match status" value="1"/>
</dbReference>
<feature type="region of interest" description="Disordered" evidence="14">
    <location>
        <begin position="435"/>
        <end position="557"/>
    </location>
</feature>
<evidence type="ECO:0000256" key="9">
    <source>
        <dbReference type="ARBA" id="ARBA00022840"/>
    </source>
</evidence>
<feature type="region of interest" description="Disordered" evidence="14">
    <location>
        <begin position="375"/>
        <end position="400"/>
    </location>
</feature>
<dbReference type="SUPFAM" id="SSF56112">
    <property type="entry name" value="Protein kinase-like (PK-like)"/>
    <property type="match status" value="1"/>
</dbReference>
<dbReference type="InterPro" id="IPR008271">
    <property type="entry name" value="Ser/Thr_kinase_AS"/>
</dbReference>
<keyword evidence="6" id="KW-0808">Transferase</keyword>
<evidence type="ECO:0000259" key="15">
    <source>
        <dbReference type="PROSITE" id="PS50011"/>
    </source>
</evidence>
<dbReference type="AlphaFoldDB" id="A0AAD6DEK2"/>
<evidence type="ECO:0000256" key="13">
    <source>
        <dbReference type="ARBA" id="ARBA00048679"/>
    </source>
</evidence>
<dbReference type="EC" id="2.7.11.1" evidence="2"/>
<keyword evidence="10" id="KW-0072">Autophagy</keyword>
<comment type="catalytic activity">
    <reaction evidence="12">
        <text>L-threonyl-[protein] + ATP = O-phospho-L-threonyl-[protein] + ADP + H(+)</text>
        <dbReference type="Rhea" id="RHEA:46608"/>
        <dbReference type="Rhea" id="RHEA-COMP:11060"/>
        <dbReference type="Rhea" id="RHEA-COMP:11605"/>
        <dbReference type="ChEBI" id="CHEBI:15378"/>
        <dbReference type="ChEBI" id="CHEBI:30013"/>
        <dbReference type="ChEBI" id="CHEBI:30616"/>
        <dbReference type="ChEBI" id="CHEBI:61977"/>
        <dbReference type="ChEBI" id="CHEBI:456216"/>
        <dbReference type="EC" id="2.7.11.1"/>
    </reaction>
</comment>
<evidence type="ECO:0000256" key="5">
    <source>
        <dbReference type="ARBA" id="ARBA00022527"/>
    </source>
</evidence>
<evidence type="ECO:0000256" key="12">
    <source>
        <dbReference type="ARBA" id="ARBA00047899"/>
    </source>
</evidence>
<dbReference type="EMBL" id="JAQJAC010000008">
    <property type="protein sequence ID" value="KAJ5575329.1"/>
    <property type="molecule type" value="Genomic_DNA"/>
</dbReference>
<gene>
    <name evidence="16" type="ORF">N7450_009228</name>
</gene>
<sequence>MSQSQSELVRDAKLPTKLEPERTTHTFLESSHIAGLAGRRARRREREEVWQRQRHIGIGMFGTVWLEKCTSDGGSKLRAVKEVRKIRENFDSIDYDRELEAIAKLSQQKYDGCFVKSTGWFENTESLFLVMEYLPAGDLERYIIRPFSERETQCITLQLLEGLDFMHSNGFAHRDLKPKNIFVLSAGPDWWVKIGDFGIKRRVLEGLTGRQSFNSIPAFTAPEVFQNIWEPQEVSHDSTTEFQAEGDLWSTGVISYYLLTGQLLFSYQRDLLAYQKGEIELPLGLLTQFSASPEATLFIKSMLASKPSHRLSARDALDHAWFVPLQQDSEPEDEQDRAEQANTTHPLDANLSSSLAQSSGEIQRTRDVLLPGTIDLTTTSQSNSPDQHPQLPLPASHSLGFDSDTYKQIVRNQVSDPSTTLNNHPALRTTSFAQVQTSEPQSCESNRANHAQQSPSIDITTSPTMPDALPPYTRRRSDAAPIPITDLNTQPTKSESTHSSVRTTERLSKKFRRASKDIVPKRSRNSQDSTSTKDSEIPMSPTSTNSITSSKKNKSHIVEIPGRPQFAEGLPMFPMRLKKA</sequence>
<feature type="compositionally biased region" description="Polar residues" evidence="14">
    <location>
        <begin position="375"/>
        <end position="387"/>
    </location>
</feature>
<name>A0AAD6DEK2_9EURO</name>
<reference evidence="16 17" key="1">
    <citation type="journal article" date="2023" name="IMA Fungus">
        <title>Comparative genomic study of the Penicillium genus elucidates a diverse pangenome and 15 lateral gene transfer events.</title>
        <authorList>
            <person name="Petersen C."/>
            <person name="Sorensen T."/>
            <person name="Nielsen M.R."/>
            <person name="Sondergaard T.E."/>
            <person name="Sorensen J.L."/>
            <person name="Fitzpatrick D.A."/>
            <person name="Frisvad J.C."/>
            <person name="Nielsen K.L."/>
        </authorList>
    </citation>
    <scope>NUCLEOTIDE SEQUENCE [LARGE SCALE GENOMIC DNA]</scope>
    <source>
        <strain evidence="16 17">IBT 29057</strain>
    </source>
</reference>
<protein>
    <recommendedName>
        <fullName evidence="3">Serine/threonine-protein kinase ATG1</fullName>
        <ecNumber evidence="2">2.7.11.1</ecNumber>
    </recommendedName>
    <alternativeName>
        <fullName evidence="11">Autophagy-related protein 1</fullName>
    </alternativeName>
    <alternativeName>
        <fullName evidence="4">Serine/threonine-protein kinase atg1</fullName>
    </alternativeName>
</protein>
<feature type="compositionally biased region" description="Polar residues" evidence="14">
    <location>
        <begin position="340"/>
        <end position="362"/>
    </location>
</feature>
<evidence type="ECO:0000256" key="4">
    <source>
        <dbReference type="ARBA" id="ARBA00019599"/>
    </source>
</evidence>
<dbReference type="Proteomes" id="UP001216150">
    <property type="component" value="Unassembled WGS sequence"/>
</dbReference>
<evidence type="ECO:0000256" key="3">
    <source>
        <dbReference type="ARBA" id="ARBA00018572"/>
    </source>
</evidence>
<comment type="catalytic activity">
    <reaction evidence="13">
        <text>L-seryl-[protein] + ATP = O-phospho-L-seryl-[protein] + ADP + H(+)</text>
        <dbReference type="Rhea" id="RHEA:17989"/>
        <dbReference type="Rhea" id="RHEA-COMP:9863"/>
        <dbReference type="Rhea" id="RHEA-COMP:11604"/>
        <dbReference type="ChEBI" id="CHEBI:15378"/>
        <dbReference type="ChEBI" id="CHEBI:29999"/>
        <dbReference type="ChEBI" id="CHEBI:30616"/>
        <dbReference type="ChEBI" id="CHEBI:83421"/>
        <dbReference type="ChEBI" id="CHEBI:456216"/>
        <dbReference type="EC" id="2.7.11.1"/>
    </reaction>
</comment>
<evidence type="ECO:0000313" key="17">
    <source>
        <dbReference type="Proteomes" id="UP001216150"/>
    </source>
</evidence>
<feature type="compositionally biased region" description="Low complexity" evidence="14">
    <location>
        <begin position="537"/>
        <end position="550"/>
    </location>
</feature>
<dbReference type="InterPro" id="IPR000719">
    <property type="entry name" value="Prot_kinase_dom"/>
</dbReference>
<dbReference type="GO" id="GO:0010506">
    <property type="term" value="P:regulation of autophagy"/>
    <property type="evidence" value="ECO:0007669"/>
    <property type="project" value="InterPro"/>
</dbReference>
<evidence type="ECO:0000256" key="10">
    <source>
        <dbReference type="ARBA" id="ARBA00023006"/>
    </source>
</evidence>
<dbReference type="InterPro" id="IPR011009">
    <property type="entry name" value="Kinase-like_dom_sf"/>
</dbReference>
<dbReference type="GO" id="GO:0005776">
    <property type="term" value="C:autophagosome"/>
    <property type="evidence" value="ECO:0007669"/>
    <property type="project" value="TreeGrafter"/>
</dbReference>
<feature type="compositionally biased region" description="Basic and acidic residues" evidence="14">
    <location>
        <begin position="503"/>
        <end position="520"/>
    </location>
</feature>
<comment type="subcellular location">
    <subcellularLocation>
        <location evidence="1">Preautophagosomal structure membrane</location>
        <topology evidence="1">Peripheral membrane protein</topology>
    </subcellularLocation>
</comment>
<dbReference type="Pfam" id="PF00069">
    <property type="entry name" value="Pkinase"/>
    <property type="match status" value="1"/>
</dbReference>
<keyword evidence="17" id="KW-1185">Reference proteome</keyword>
<keyword evidence="5" id="KW-0723">Serine/threonine-protein kinase</keyword>
<keyword evidence="9" id="KW-0067">ATP-binding</keyword>
<evidence type="ECO:0000256" key="14">
    <source>
        <dbReference type="SAM" id="MobiDB-lite"/>
    </source>
</evidence>
<dbReference type="GO" id="GO:0000045">
    <property type="term" value="P:autophagosome assembly"/>
    <property type="evidence" value="ECO:0007669"/>
    <property type="project" value="TreeGrafter"/>
</dbReference>
<feature type="compositionally biased region" description="Polar residues" evidence="14">
    <location>
        <begin position="435"/>
        <end position="464"/>
    </location>
</feature>
<evidence type="ECO:0000256" key="1">
    <source>
        <dbReference type="ARBA" id="ARBA00004623"/>
    </source>
</evidence>
<evidence type="ECO:0000256" key="2">
    <source>
        <dbReference type="ARBA" id="ARBA00012513"/>
    </source>
</evidence>
<feature type="domain" description="Protein kinase" evidence="15">
    <location>
        <begin position="50"/>
        <end position="322"/>
    </location>
</feature>
<keyword evidence="7" id="KW-0547">Nucleotide-binding</keyword>
<feature type="region of interest" description="Disordered" evidence="14">
    <location>
        <begin position="328"/>
        <end position="362"/>
    </location>
</feature>
<dbReference type="GO" id="GO:0005829">
    <property type="term" value="C:cytosol"/>
    <property type="evidence" value="ECO:0007669"/>
    <property type="project" value="TreeGrafter"/>
</dbReference>
<comment type="caution">
    <text evidence="16">The sequence shown here is derived from an EMBL/GenBank/DDBJ whole genome shotgun (WGS) entry which is preliminary data.</text>
</comment>
<dbReference type="PROSITE" id="PS00108">
    <property type="entry name" value="PROTEIN_KINASE_ST"/>
    <property type="match status" value="1"/>
</dbReference>
<evidence type="ECO:0000256" key="6">
    <source>
        <dbReference type="ARBA" id="ARBA00022679"/>
    </source>
</evidence>